<dbReference type="EMBL" id="FUXP01000006">
    <property type="protein sequence ID" value="SKA08270.1"/>
    <property type="molecule type" value="Genomic_DNA"/>
</dbReference>
<feature type="transmembrane region" description="Helical" evidence="7">
    <location>
        <begin position="254"/>
        <end position="272"/>
    </location>
</feature>
<dbReference type="PANTHER" id="PTHR43562">
    <property type="entry name" value="NAPA-TYPE SODIUM/HYDROGEN ANTIPORTER"/>
    <property type="match status" value="1"/>
</dbReference>
<evidence type="ECO:0000256" key="7">
    <source>
        <dbReference type="SAM" id="Phobius"/>
    </source>
</evidence>
<keyword evidence="7" id="KW-0812">Transmembrane</keyword>
<reference evidence="8 9" key="1">
    <citation type="submission" date="2017-02" db="EMBL/GenBank/DDBJ databases">
        <authorList>
            <person name="Peterson S.W."/>
        </authorList>
    </citation>
    <scope>NUCLEOTIDE SEQUENCE [LARGE SCALE GENOMIC DNA]</scope>
    <source>
        <strain evidence="8 9">DSM 21749</strain>
    </source>
</reference>
<feature type="transmembrane region" description="Helical" evidence="7">
    <location>
        <begin position="26"/>
        <end position="44"/>
    </location>
</feature>
<keyword evidence="1" id="KW-0813">Transport</keyword>
<feature type="region of interest" description="Disordered" evidence="6">
    <location>
        <begin position="383"/>
        <end position="416"/>
    </location>
</feature>
<protein>
    <submittedName>
        <fullName evidence="8">Transporter, CPA2 family (TC 2.A.37)</fullName>
    </submittedName>
</protein>
<feature type="transmembrane region" description="Helical" evidence="7">
    <location>
        <begin position="224"/>
        <end position="242"/>
    </location>
</feature>
<dbReference type="InterPro" id="IPR038770">
    <property type="entry name" value="Na+/solute_symporter_sf"/>
</dbReference>
<keyword evidence="3" id="KW-0915">Sodium</keyword>
<feature type="transmembrane region" description="Helical" evidence="7">
    <location>
        <begin position="345"/>
        <end position="363"/>
    </location>
</feature>
<dbReference type="Proteomes" id="UP000190061">
    <property type="component" value="Unassembled WGS sequence"/>
</dbReference>
<dbReference type="Gene3D" id="1.20.1530.20">
    <property type="match status" value="1"/>
</dbReference>
<evidence type="ECO:0000256" key="6">
    <source>
        <dbReference type="SAM" id="MobiDB-lite"/>
    </source>
</evidence>
<keyword evidence="4" id="KW-0406">Ion transport</keyword>
<gene>
    <name evidence="8" type="ORF">SAMN02745674_01827</name>
</gene>
<keyword evidence="7" id="KW-1133">Transmembrane helix</keyword>
<evidence type="ECO:0000313" key="9">
    <source>
        <dbReference type="Proteomes" id="UP000190061"/>
    </source>
</evidence>
<keyword evidence="9" id="KW-1185">Reference proteome</keyword>
<feature type="transmembrane region" description="Helical" evidence="7">
    <location>
        <begin position="148"/>
        <end position="165"/>
    </location>
</feature>
<name>A0A1T4QWW7_9GAMM</name>
<keyword evidence="7" id="KW-0472">Membrane</keyword>
<proteinExistence type="predicted"/>
<feature type="transmembrane region" description="Helical" evidence="7">
    <location>
        <begin position="284"/>
        <end position="305"/>
    </location>
</feature>
<feature type="transmembrane region" description="Helical" evidence="7">
    <location>
        <begin position="108"/>
        <end position="128"/>
    </location>
</feature>
<evidence type="ECO:0000256" key="2">
    <source>
        <dbReference type="ARBA" id="ARBA00022449"/>
    </source>
</evidence>
<evidence type="ECO:0000313" key="8">
    <source>
        <dbReference type="EMBL" id="SKA08270.1"/>
    </source>
</evidence>
<dbReference type="GO" id="GO:0006814">
    <property type="term" value="P:sodium ion transport"/>
    <property type="evidence" value="ECO:0007669"/>
    <property type="project" value="UniProtKB-KW"/>
</dbReference>
<evidence type="ECO:0000256" key="4">
    <source>
        <dbReference type="ARBA" id="ARBA00023065"/>
    </source>
</evidence>
<evidence type="ECO:0000256" key="3">
    <source>
        <dbReference type="ARBA" id="ARBA00023053"/>
    </source>
</evidence>
<feature type="transmembrane region" description="Helical" evidence="7">
    <location>
        <begin position="50"/>
        <end position="71"/>
    </location>
</feature>
<feature type="transmembrane region" description="Helical" evidence="7">
    <location>
        <begin position="171"/>
        <end position="193"/>
    </location>
</feature>
<feature type="transmembrane region" description="Helical" evidence="7">
    <location>
        <begin position="317"/>
        <end position="339"/>
    </location>
</feature>
<dbReference type="STRING" id="1122188.SAMN02745674_01827"/>
<dbReference type="RefSeq" id="WP_078758409.1">
    <property type="nucleotide sequence ID" value="NZ_FUXP01000006.1"/>
</dbReference>
<organism evidence="8 9">
    <name type="scientific">Lysobacter spongiicola DSM 21749</name>
    <dbReference type="NCBI Taxonomy" id="1122188"/>
    <lineage>
        <taxon>Bacteria</taxon>
        <taxon>Pseudomonadati</taxon>
        <taxon>Pseudomonadota</taxon>
        <taxon>Gammaproteobacteria</taxon>
        <taxon>Lysobacterales</taxon>
        <taxon>Lysobacteraceae</taxon>
        <taxon>Novilysobacter</taxon>
    </lineage>
</organism>
<evidence type="ECO:0000256" key="5">
    <source>
        <dbReference type="ARBA" id="ARBA00023201"/>
    </source>
</evidence>
<keyword evidence="5" id="KW-0739">Sodium transport</keyword>
<dbReference type="PANTHER" id="PTHR43562:SF3">
    <property type="entry name" value="SODIUM ION_PROTON EXCHANGER (EUROFUNG)"/>
    <property type="match status" value="1"/>
</dbReference>
<feature type="transmembrane region" description="Helical" evidence="7">
    <location>
        <begin position="6"/>
        <end position="21"/>
    </location>
</feature>
<accession>A0A1T4QWW7</accession>
<feature type="transmembrane region" description="Helical" evidence="7">
    <location>
        <begin position="83"/>
        <end position="102"/>
    </location>
</feature>
<dbReference type="GO" id="GO:0015297">
    <property type="term" value="F:antiporter activity"/>
    <property type="evidence" value="ECO:0007669"/>
    <property type="project" value="UniProtKB-KW"/>
</dbReference>
<sequence length="416" mass="44738">MSNELIYLLLIFGLLVIPRALQRFKLPAPITCLALGLAAMLVYGDRTHDPVVALLSTLGISSLFLFAGLEVDVPALRKGLGRLLVHLLVRTLALVALAWLTWRYAGFGWQASALVALALLTPSTGFILDTLERLGLDPEERFWVTNKAIAGELLALLALFVVLQATDPVQLGISSLTMVAMLVGLPLLFVALGRWVVPHAPGSEFSLLVMVGLVAAFITYKLGVYYLVGAFVAGLVARMLRLRMPLLASDDNIHALRLFATFFVPFYFFHAGTGISRDALTWEAAGLGVVLTLVMVPIRIGGVWIQRRLMFGEERGSSLKVAVSLAPTLVFTLVLASILHTRFDLPGVWFGGLILYTTLNTLLPSLVLRAPFNVDPLAGGGGWKAGSSHPEDQLEAEEAAPAAPRPEVSDAGARGA</sequence>
<evidence type="ECO:0000256" key="1">
    <source>
        <dbReference type="ARBA" id="ARBA00022448"/>
    </source>
</evidence>
<keyword evidence="2" id="KW-0050">Antiport</keyword>
<dbReference type="AlphaFoldDB" id="A0A1T4QWW7"/>